<dbReference type="KEGG" id="pdh:B9T62_22010"/>
<organism evidence="1 2">
    <name type="scientific">Paenibacillus donghaensis</name>
    <dbReference type="NCBI Taxonomy" id="414771"/>
    <lineage>
        <taxon>Bacteria</taxon>
        <taxon>Bacillati</taxon>
        <taxon>Bacillota</taxon>
        <taxon>Bacilli</taxon>
        <taxon>Bacillales</taxon>
        <taxon>Paenibacillaceae</taxon>
        <taxon>Paenibacillus</taxon>
    </lineage>
</organism>
<accession>A0A2Z2KGS3</accession>
<evidence type="ECO:0000313" key="2">
    <source>
        <dbReference type="Proteomes" id="UP000249890"/>
    </source>
</evidence>
<keyword evidence="2" id="KW-1185">Reference proteome</keyword>
<sequence length="79" mass="9375">MLTDYIHYGHTWQIRLYQVKEALTEHELNLSITTLRKGTVHSHVNPAYLERFEGVEIAVFHRIEAIPHYQASLFTARRR</sequence>
<dbReference type="EMBL" id="CP021780">
    <property type="protein sequence ID" value="ASA23245.1"/>
    <property type="molecule type" value="Genomic_DNA"/>
</dbReference>
<name>A0A2Z2KGS3_9BACL</name>
<protein>
    <submittedName>
        <fullName evidence="1">Uncharacterized protein</fullName>
    </submittedName>
</protein>
<evidence type="ECO:0000313" key="1">
    <source>
        <dbReference type="EMBL" id="ASA23245.1"/>
    </source>
</evidence>
<dbReference type="Proteomes" id="UP000249890">
    <property type="component" value="Chromosome"/>
</dbReference>
<dbReference type="AlphaFoldDB" id="A0A2Z2KGS3"/>
<reference evidence="1 2" key="1">
    <citation type="submission" date="2017-06" db="EMBL/GenBank/DDBJ databases">
        <title>Complete genome sequence of Paenibacillus donghaensis KCTC 13049T isolated from East Sea sediment, South Korea.</title>
        <authorList>
            <person name="Jung B.K."/>
            <person name="Hong S.-J."/>
            <person name="Shin J.-H."/>
        </authorList>
    </citation>
    <scope>NUCLEOTIDE SEQUENCE [LARGE SCALE GENOMIC DNA]</scope>
    <source>
        <strain evidence="1 2">KCTC 13049</strain>
    </source>
</reference>
<gene>
    <name evidence="1" type="ORF">B9T62_22010</name>
</gene>
<proteinExistence type="predicted"/>
<dbReference type="RefSeq" id="WP_087917240.1">
    <property type="nucleotide sequence ID" value="NZ_CP021780.1"/>
</dbReference>